<name>A0ABY7S075_9FLAO</name>
<dbReference type="CDD" id="cd03801">
    <property type="entry name" value="GT4_PimA-like"/>
    <property type="match status" value="1"/>
</dbReference>
<dbReference type="SUPFAM" id="SSF53756">
    <property type="entry name" value="UDP-Glycosyltransferase/glycogen phosphorylase"/>
    <property type="match status" value="1"/>
</dbReference>
<dbReference type="EMBL" id="CP116221">
    <property type="protein sequence ID" value="WCO02533.1"/>
    <property type="molecule type" value="Genomic_DNA"/>
</dbReference>
<evidence type="ECO:0000313" key="3">
    <source>
        <dbReference type="Proteomes" id="UP001202717"/>
    </source>
</evidence>
<proteinExistence type="predicted"/>
<organism evidence="2 3">
    <name type="scientific">Psychroserpens ponticola</name>
    <dbReference type="NCBI Taxonomy" id="2932268"/>
    <lineage>
        <taxon>Bacteria</taxon>
        <taxon>Pseudomonadati</taxon>
        <taxon>Bacteroidota</taxon>
        <taxon>Flavobacteriia</taxon>
        <taxon>Flavobacteriales</taxon>
        <taxon>Flavobacteriaceae</taxon>
        <taxon>Psychroserpens</taxon>
    </lineage>
</organism>
<dbReference type="Pfam" id="PF00534">
    <property type="entry name" value="Glycos_transf_1"/>
    <property type="match status" value="1"/>
</dbReference>
<dbReference type="Gene3D" id="3.40.50.2000">
    <property type="entry name" value="Glycogen Phosphorylase B"/>
    <property type="match status" value="2"/>
</dbReference>
<accession>A0ABY7S075</accession>
<reference evidence="2 3" key="1">
    <citation type="submission" date="2023-01" db="EMBL/GenBank/DDBJ databases">
        <title>Psychroserpens ponticola sp. nov., isolated from seawater.</title>
        <authorList>
            <person name="Kristyanto S."/>
            <person name="Jung J."/>
            <person name="Kim J.M."/>
            <person name="Jeon C.O."/>
        </authorList>
    </citation>
    <scope>NUCLEOTIDE SEQUENCE [LARGE SCALE GENOMIC DNA]</scope>
    <source>
        <strain evidence="2 3">MSW6</strain>
    </source>
</reference>
<feature type="domain" description="Glycosyl transferase family 1" evidence="1">
    <location>
        <begin position="203"/>
        <end position="366"/>
    </location>
</feature>
<evidence type="ECO:0000259" key="1">
    <source>
        <dbReference type="Pfam" id="PF00534"/>
    </source>
</evidence>
<gene>
    <name evidence="2" type="ORF">MUN68_003330</name>
</gene>
<dbReference type="PANTHER" id="PTHR12526:SF630">
    <property type="entry name" value="GLYCOSYLTRANSFERASE"/>
    <property type="match status" value="1"/>
</dbReference>
<sequence length="390" mass="44793">MNIAIYNGNLQPTTFVLRLAQVVNEEHTVLVSGSSPKLFKHQKQGLNYLPTDPSNKLVLLIQFVLRLLVFFCVQPKKCRHFVSLLRNSDKPLLTRFKQFLIWSKFISNNIEVVHIQWASHIFLFEEILEHSYFKTMVSLRGRLINITPLAEADLKALYQRTFPKVNQFHAVTHHIKKQAMIYGAAEDKIKVIYSGVEVNSFDAFRKKDYAKRDTLQILSVGRQHWKKGYNYALEALKIVLERDIKATFTIIGAADSEEIIYTVHDLNLKNEVRLTSKMDYQDVLKEMQKADVLVLPSVSEGLANVVIEAMALGLPVISTNAVGMSELVIHKETGLLFENRDVNDLAEMIKGFNSMPQEDVKKMTDTALKKVIIQHNWKTFKQSFNDFYTC</sequence>
<dbReference type="PANTHER" id="PTHR12526">
    <property type="entry name" value="GLYCOSYLTRANSFERASE"/>
    <property type="match status" value="1"/>
</dbReference>
<dbReference type="Proteomes" id="UP001202717">
    <property type="component" value="Chromosome"/>
</dbReference>
<evidence type="ECO:0000313" key="2">
    <source>
        <dbReference type="EMBL" id="WCO02533.1"/>
    </source>
</evidence>
<dbReference type="RefSeq" id="WP_249995301.1">
    <property type="nucleotide sequence ID" value="NZ_CP116221.1"/>
</dbReference>
<dbReference type="InterPro" id="IPR001296">
    <property type="entry name" value="Glyco_trans_1"/>
</dbReference>
<keyword evidence="3" id="KW-1185">Reference proteome</keyword>
<protein>
    <submittedName>
        <fullName evidence="2">Glycosyltransferase family 4 protein</fullName>
    </submittedName>
</protein>